<dbReference type="SUPFAM" id="SSF53850">
    <property type="entry name" value="Periplasmic binding protein-like II"/>
    <property type="match status" value="1"/>
</dbReference>
<dbReference type="Gene3D" id="3.40.190.10">
    <property type="entry name" value="Periplasmic binding protein-like II"/>
    <property type="match status" value="2"/>
</dbReference>
<protein>
    <submittedName>
        <fullName evidence="2">TAXI family TRAP transporter solute-binding subunit</fullName>
    </submittedName>
</protein>
<reference evidence="2 3" key="1">
    <citation type="submission" date="2020-06" db="EMBL/GenBank/DDBJ databases">
        <title>Oricola thermophila sp. nov. isolated from a tidal sediments.</title>
        <authorList>
            <person name="Kwon K.K."/>
            <person name="Yang S.-H."/>
            <person name="Park M.-J."/>
        </authorList>
    </citation>
    <scope>NUCLEOTIDE SEQUENCE [LARGE SCALE GENOMIC DNA]</scope>
    <source>
        <strain evidence="2 3">MEBiC13590</strain>
    </source>
</reference>
<evidence type="ECO:0000256" key="1">
    <source>
        <dbReference type="SAM" id="SignalP"/>
    </source>
</evidence>
<keyword evidence="1" id="KW-0732">Signal</keyword>
<dbReference type="InterPro" id="IPR011852">
    <property type="entry name" value="TRAP_TAXI"/>
</dbReference>
<dbReference type="AlphaFoldDB" id="A0A6N1V9P5"/>
<dbReference type="PANTHER" id="PTHR42941:SF1">
    <property type="entry name" value="SLL1037 PROTEIN"/>
    <property type="match status" value="1"/>
</dbReference>
<keyword evidence="3" id="KW-1185">Reference proteome</keyword>
<evidence type="ECO:0000313" key="2">
    <source>
        <dbReference type="EMBL" id="QKV17243.1"/>
    </source>
</evidence>
<proteinExistence type="predicted"/>
<dbReference type="RefSeq" id="WP_175275139.1">
    <property type="nucleotide sequence ID" value="NZ_CP054836.1"/>
</dbReference>
<dbReference type="NCBIfam" id="TIGR02122">
    <property type="entry name" value="TRAP_TAXI"/>
    <property type="match status" value="1"/>
</dbReference>
<gene>
    <name evidence="2" type="ORF">HTY61_01565</name>
</gene>
<feature type="chain" id="PRO_5026691789" evidence="1">
    <location>
        <begin position="25"/>
        <end position="335"/>
    </location>
</feature>
<dbReference type="PANTHER" id="PTHR42941">
    <property type="entry name" value="SLL1037 PROTEIN"/>
    <property type="match status" value="1"/>
</dbReference>
<dbReference type="Proteomes" id="UP000509367">
    <property type="component" value="Chromosome"/>
</dbReference>
<sequence>MLSTLRCFAAAAIIGLGTATATHAETYSLEGAGTASLTGIVPQALASYANREGVDVQVVLGQTLTKSALKVAAGQLDMAVIPPPALNAMRKGVGPYAQQGEKAAELSGNIRALFGFPGGTFHVIAWADSGIESWEDIKGKRVYVGPPAGAANAQMRGMIEQASGFKDGEDYEGIRAPWGAAQQAFQDGQFDVHIPSVAVGQQSINELGLQREIRIIGIPAEVVNSDSFKAYLKQSAVTTSDIPAGTYSGQVNRDEDLVAIATTMLLGVNKDLDEDVAYRVTKAYWDHLDEMKEQNALMRSIRDGEYFTNVNAPLHPGAIRYYEEKGIEIPEELRP</sequence>
<name>A0A6N1V9P5_9HYPH</name>
<evidence type="ECO:0000313" key="3">
    <source>
        <dbReference type="Proteomes" id="UP000509367"/>
    </source>
</evidence>
<dbReference type="EMBL" id="CP054836">
    <property type="protein sequence ID" value="QKV17243.1"/>
    <property type="molecule type" value="Genomic_DNA"/>
</dbReference>
<accession>A0A6N1V9P5</accession>
<dbReference type="KEGG" id="orm:HTY61_01565"/>
<organism evidence="2 3">
    <name type="scientific">Oricola thermophila</name>
    <dbReference type="NCBI Taxonomy" id="2742145"/>
    <lineage>
        <taxon>Bacteria</taxon>
        <taxon>Pseudomonadati</taxon>
        <taxon>Pseudomonadota</taxon>
        <taxon>Alphaproteobacteria</taxon>
        <taxon>Hyphomicrobiales</taxon>
        <taxon>Ahrensiaceae</taxon>
        <taxon>Oricola</taxon>
    </lineage>
</organism>
<dbReference type="Pfam" id="PF16868">
    <property type="entry name" value="NMT1_3"/>
    <property type="match status" value="1"/>
</dbReference>
<feature type="signal peptide" evidence="1">
    <location>
        <begin position="1"/>
        <end position="24"/>
    </location>
</feature>